<accession>A0A5B2VKF3</accession>
<organism evidence="4 5">
    <name type="scientific">Chitinophaga agrisoli</name>
    <dbReference type="NCBI Taxonomy" id="2607653"/>
    <lineage>
        <taxon>Bacteria</taxon>
        <taxon>Pseudomonadati</taxon>
        <taxon>Bacteroidota</taxon>
        <taxon>Chitinophagia</taxon>
        <taxon>Chitinophagales</taxon>
        <taxon>Chitinophagaceae</taxon>
        <taxon>Chitinophaga</taxon>
    </lineage>
</organism>
<comment type="caution">
    <text evidence="1">Lacks conserved residue(s) required for the propagation of feature annotation.</text>
</comment>
<name>A0A5B2VKF3_9BACT</name>
<feature type="binding site" evidence="1">
    <location>
        <position position="175"/>
    </location>
    <ligand>
        <name>Zn(2+)</name>
        <dbReference type="ChEBI" id="CHEBI:29105"/>
        <note>catalytic</note>
    </ligand>
</feature>
<feature type="binding site" evidence="1">
    <location>
        <position position="171"/>
    </location>
    <ligand>
        <name>Zn(2+)</name>
        <dbReference type="ChEBI" id="CHEBI:29105"/>
        <note>catalytic</note>
    </ligand>
</feature>
<reference evidence="4 5" key="2">
    <citation type="submission" date="2019-09" db="EMBL/GenBank/DDBJ databases">
        <authorList>
            <person name="Jin C."/>
        </authorList>
    </citation>
    <scope>NUCLEOTIDE SEQUENCE [LARGE SCALE GENOMIC DNA]</scope>
    <source>
        <strain evidence="4 5">BN140078</strain>
    </source>
</reference>
<dbReference type="Gene3D" id="3.40.390.10">
    <property type="entry name" value="Collagenase (Catalytic Domain)"/>
    <property type="match status" value="1"/>
</dbReference>
<dbReference type="SMART" id="SM00235">
    <property type="entry name" value="ZnMc"/>
    <property type="match status" value="1"/>
</dbReference>
<dbReference type="Pfam" id="PF01400">
    <property type="entry name" value="Astacin"/>
    <property type="match status" value="1"/>
</dbReference>
<comment type="cofactor">
    <cofactor evidence="1">
        <name>Zn(2+)</name>
        <dbReference type="ChEBI" id="CHEBI:29105"/>
    </cofactor>
    <text evidence="1">Binds 1 zinc ion per subunit.</text>
</comment>
<protein>
    <submittedName>
        <fullName evidence="4">Peptidase</fullName>
    </submittedName>
</protein>
<dbReference type="SUPFAM" id="SSF55486">
    <property type="entry name" value="Metalloproteases ('zincins'), catalytic domain"/>
    <property type="match status" value="1"/>
</dbReference>
<dbReference type="PRINTS" id="PR00480">
    <property type="entry name" value="ASTACIN"/>
</dbReference>
<dbReference type="PROSITE" id="PS51257">
    <property type="entry name" value="PROKAR_LIPOPROTEIN"/>
    <property type="match status" value="1"/>
</dbReference>
<evidence type="ECO:0000313" key="4">
    <source>
        <dbReference type="EMBL" id="KAA2238772.1"/>
    </source>
</evidence>
<dbReference type="AlphaFoldDB" id="A0A5B2VKF3"/>
<comment type="caution">
    <text evidence="4">The sequence shown here is derived from an EMBL/GenBank/DDBJ whole genome shotgun (WGS) entry which is preliminary data.</text>
</comment>
<dbReference type="InterPro" id="IPR034035">
    <property type="entry name" value="Astacin-like_dom"/>
</dbReference>
<dbReference type="Proteomes" id="UP000324611">
    <property type="component" value="Unassembled WGS sequence"/>
</dbReference>
<keyword evidence="1" id="KW-0645">Protease</keyword>
<keyword evidence="1" id="KW-0479">Metal-binding</keyword>
<dbReference type="PANTHER" id="PTHR10127">
    <property type="entry name" value="DISCOIDIN, CUB, EGF, LAMININ , AND ZINC METALLOPROTEASE DOMAIN CONTAINING"/>
    <property type="match status" value="1"/>
</dbReference>
<keyword evidence="2" id="KW-0732">Signal</keyword>
<keyword evidence="1" id="KW-0482">Metalloprotease</keyword>
<keyword evidence="5" id="KW-1185">Reference proteome</keyword>
<dbReference type="GO" id="GO:0008270">
    <property type="term" value="F:zinc ion binding"/>
    <property type="evidence" value="ECO:0007669"/>
    <property type="project" value="UniProtKB-UniRule"/>
</dbReference>
<dbReference type="InterPro" id="IPR024079">
    <property type="entry name" value="MetalloPept_cat_dom_sf"/>
</dbReference>
<dbReference type="RefSeq" id="WP_149839951.1">
    <property type="nucleotide sequence ID" value="NZ_VUOC01000004.1"/>
</dbReference>
<feature type="chain" id="PRO_5022942860" evidence="2">
    <location>
        <begin position="16"/>
        <end position="268"/>
    </location>
</feature>
<feature type="domain" description="Peptidase M12A" evidence="3">
    <location>
        <begin position="71"/>
        <end position="268"/>
    </location>
</feature>
<dbReference type="EMBL" id="VUOC01000004">
    <property type="protein sequence ID" value="KAA2238772.1"/>
    <property type="molecule type" value="Genomic_DNA"/>
</dbReference>
<dbReference type="GO" id="GO:0004222">
    <property type="term" value="F:metalloendopeptidase activity"/>
    <property type="evidence" value="ECO:0007669"/>
    <property type="project" value="UniProtKB-UniRule"/>
</dbReference>
<gene>
    <name evidence="4" type="ORF">F0L74_21390</name>
</gene>
<evidence type="ECO:0000256" key="1">
    <source>
        <dbReference type="PROSITE-ProRule" id="PRU01211"/>
    </source>
</evidence>
<keyword evidence="1" id="KW-0862">Zinc</keyword>
<evidence type="ECO:0000256" key="2">
    <source>
        <dbReference type="SAM" id="SignalP"/>
    </source>
</evidence>
<feature type="binding site" evidence="1">
    <location>
        <position position="181"/>
    </location>
    <ligand>
        <name>Zn(2+)</name>
        <dbReference type="ChEBI" id="CHEBI:29105"/>
        <note>catalytic</note>
    </ligand>
</feature>
<feature type="signal peptide" evidence="2">
    <location>
        <begin position="1"/>
        <end position="15"/>
    </location>
</feature>
<evidence type="ECO:0000259" key="3">
    <source>
        <dbReference type="PROSITE" id="PS51864"/>
    </source>
</evidence>
<reference evidence="4 5" key="1">
    <citation type="submission" date="2019-09" db="EMBL/GenBank/DDBJ databases">
        <title>Chitinophaga ginsengihumi sp. nov., isolated from soil of ginseng rhizosphere.</title>
        <authorList>
            <person name="Lee J."/>
        </authorList>
    </citation>
    <scope>NUCLEOTIDE SEQUENCE [LARGE SCALE GENOMIC DNA]</scope>
    <source>
        <strain evidence="4 5">BN140078</strain>
    </source>
</reference>
<keyword evidence="1" id="KW-0378">Hydrolase</keyword>
<sequence length="268" mass="29835">MKRLTLLALALTAFAACGQHDTYYGENGEPCLDTGTVQLLLPSGAPIETSACLCTDSLILMEGDIVLPEDAALPPLRGTITIGRLWADGVVPYQLSAELPNRIKTNIQEAIAHWQEKTKIRFVPYDSKRDADYIVFIKHASATTGASNVGNYHGKQYIRLGSQTSRAVAIHEIGHSLGLFHEQSRPDRDQYVTIKWDNIRVKHQGNFKIKGEAVGPYDFHSRMHYPPTTFARNRNKPTIVPKDPANQIENDGWLSPGDIQAVNTLYHF</sequence>
<evidence type="ECO:0000313" key="5">
    <source>
        <dbReference type="Proteomes" id="UP000324611"/>
    </source>
</evidence>
<dbReference type="InterPro" id="IPR006026">
    <property type="entry name" value="Peptidase_Metallo"/>
</dbReference>
<dbReference type="CDD" id="cd04280">
    <property type="entry name" value="ZnMc_astacin_like"/>
    <property type="match status" value="1"/>
</dbReference>
<dbReference type="PANTHER" id="PTHR10127:SF850">
    <property type="entry name" value="METALLOENDOPEPTIDASE"/>
    <property type="match status" value="1"/>
</dbReference>
<dbReference type="InterPro" id="IPR001506">
    <property type="entry name" value="Peptidase_M12A"/>
</dbReference>
<dbReference type="PROSITE" id="PS51864">
    <property type="entry name" value="ASTACIN"/>
    <property type="match status" value="1"/>
</dbReference>
<dbReference type="GO" id="GO:0006508">
    <property type="term" value="P:proteolysis"/>
    <property type="evidence" value="ECO:0007669"/>
    <property type="project" value="UniProtKB-KW"/>
</dbReference>
<feature type="active site" evidence="1">
    <location>
        <position position="172"/>
    </location>
</feature>
<proteinExistence type="predicted"/>